<dbReference type="Proteomes" id="UP000095200">
    <property type="component" value="Unassembled WGS sequence"/>
</dbReference>
<dbReference type="NCBIfam" id="TIGR01203">
    <property type="entry name" value="HGPRTase"/>
    <property type="match status" value="1"/>
</dbReference>
<evidence type="ECO:0000256" key="12">
    <source>
        <dbReference type="ARBA" id="ARBA00022842"/>
    </source>
</evidence>
<dbReference type="AlphaFoldDB" id="A0A194AFX9"/>
<dbReference type="GO" id="GO:0052657">
    <property type="term" value="F:guanine phosphoribosyltransferase activity"/>
    <property type="evidence" value="ECO:0007669"/>
    <property type="project" value="RHEA"/>
</dbReference>
<dbReference type="PANTHER" id="PTHR43340:SF1">
    <property type="entry name" value="HYPOXANTHINE PHOSPHORIBOSYLTRANSFERASE"/>
    <property type="match status" value="1"/>
</dbReference>
<keyword evidence="18" id="KW-1185">Reference proteome</keyword>
<evidence type="ECO:0000256" key="1">
    <source>
        <dbReference type="ARBA" id="ARBA00001946"/>
    </source>
</evidence>
<evidence type="ECO:0000256" key="6">
    <source>
        <dbReference type="ARBA" id="ARBA00022490"/>
    </source>
</evidence>
<evidence type="ECO:0000256" key="13">
    <source>
        <dbReference type="ARBA" id="ARBA00048811"/>
    </source>
</evidence>
<evidence type="ECO:0000256" key="5">
    <source>
        <dbReference type="ARBA" id="ARBA00011895"/>
    </source>
</evidence>
<dbReference type="Pfam" id="PF00156">
    <property type="entry name" value="Pribosyltran"/>
    <property type="match status" value="1"/>
</dbReference>
<comment type="cofactor">
    <cofactor evidence="1 15">
        <name>Mg(2+)</name>
        <dbReference type="ChEBI" id="CHEBI:18420"/>
    </cofactor>
</comment>
<dbReference type="GO" id="GO:0000166">
    <property type="term" value="F:nucleotide binding"/>
    <property type="evidence" value="ECO:0007669"/>
    <property type="project" value="UniProtKB-KW"/>
</dbReference>
<proteinExistence type="inferred from homology"/>
<gene>
    <name evidence="17" type="ORF">DPF_0941</name>
</gene>
<evidence type="ECO:0000256" key="15">
    <source>
        <dbReference type="RuleBase" id="RU364099"/>
    </source>
</evidence>
<name>A0A194AFX9_9BACT</name>
<keyword evidence="11 15" id="KW-0547">Nucleotide-binding</keyword>
<evidence type="ECO:0000256" key="8">
    <source>
        <dbReference type="ARBA" id="ARBA00022679"/>
    </source>
</evidence>
<dbReference type="GO" id="GO:0046100">
    <property type="term" value="P:hypoxanthine metabolic process"/>
    <property type="evidence" value="ECO:0007669"/>
    <property type="project" value="TreeGrafter"/>
</dbReference>
<dbReference type="GO" id="GO:0006166">
    <property type="term" value="P:purine ribonucleoside salvage"/>
    <property type="evidence" value="ECO:0007669"/>
    <property type="project" value="UniProtKB-KW"/>
</dbReference>
<dbReference type="STRING" id="1592317.DPF_0941"/>
<keyword evidence="12 15" id="KW-0460">Magnesium</keyword>
<comment type="subcellular location">
    <subcellularLocation>
        <location evidence="2 15">Cytoplasm</location>
    </subcellularLocation>
</comment>
<protein>
    <recommendedName>
        <fullName evidence="5 15">Hypoxanthine phosphoribosyltransferase</fullName>
        <ecNumber evidence="5 15">2.4.2.8</ecNumber>
    </recommendedName>
</protein>
<dbReference type="PANTHER" id="PTHR43340">
    <property type="entry name" value="HYPOXANTHINE-GUANINE PHOSPHORIBOSYLTRANSFERASE"/>
    <property type="match status" value="1"/>
</dbReference>
<evidence type="ECO:0000256" key="7">
    <source>
        <dbReference type="ARBA" id="ARBA00022676"/>
    </source>
</evidence>
<dbReference type="GO" id="GO:0032264">
    <property type="term" value="P:IMP salvage"/>
    <property type="evidence" value="ECO:0007669"/>
    <property type="project" value="UniProtKB-UniPathway"/>
</dbReference>
<dbReference type="EMBL" id="BDFE01000009">
    <property type="protein sequence ID" value="GAU08238.1"/>
    <property type="molecule type" value="Genomic_DNA"/>
</dbReference>
<dbReference type="InterPro" id="IPR029057">
    <property type="entry name" value="PRTase-like"/>
</dbReference>
<evidence type="ECO:0000313" key="18">
    <source>
        <dbReference type="Proteomes" id="UP000095200"/>
    </source>
</evidence>
<evidence type="ECO:0000256" key="10">
    <source>
        <dbReference type="ARBA" id="ARBA00022726"/>
    </source>
</evidence>
<keyword evidence="9 15" id="KW-0479">Metal-binding</keyword>
<sequence length="173" mass="19620">MNKRVVFDKDVIAKRVRELGQAISQRYGNEPLVCVCVLKGAFVFFADLMRSLDIDPELDFVRLASYAGGTSRQGKMIFSKDMEVSIEDKHVLIVEDVVDTGHSMQYLTRVLETRNPRSIAIAALVDKNERRELDVTVDFPGFSLDKGFIVGYGLDYDEKYRGLEGIYELIVND</sequence>
<comment type="caution">
    <text evidence="17">The sequence shown here is derived from an EMBL/GenBank/DDBJ whole genome shotgun (WGS) entry which is preliminary data.</text>
</comment>
<dbReference type="GO" id="GO:0032263">
    <property type="term" value="P:GMP salvage"/>
    <property type="evidence" value="ECO:0007669"/>
    <property type="project" value="TreeGrafter"/>
</dbReference>
<evidence type="ECO:0000256" key="3">
    <source>
        <dbReference type="ARBA" id="ARBA00004669"/>
    </source>
</evidence>
<dbReference type="GO" id="GO:0000287">
    <property type="term" value="F:magnesium ion binding"/>
    <property type="evidence" value="ECO:0007669"/>
    <property type="project" value="TreeGrafter"/>
</dbReference>
<feature type="domain" description="Phosphoribosyltransferase" evidence="16">
    <location>
        <begin position="12"/>
        <end position="156"/>
    </location>
</feature>
<comment type="catalytic activity">
    <reaction evidence="13">
        <text>GMP + diphosphate = guanine + 5-phospho-alpha-D-ribose 1-diphosphate</text>
        <dbReference type="Rhea" id="RHEA:25424"/>
        <dbReference type="ChEBI" id="CHEBI:16235"/>
        <dbReference type="ChEBI" id="CHEBI:33019"/>
        <dbReference type="ChEBI" id="CHEBI:58017"/>
        <dbReference type="ChEBI" id="CHEBI:58115"/>
        <dbReference type="EC" id="2.4.2.8"/>
    </reaction>
    <physiologicalReaction direction="right-to-left" evidence="13">
        <dbReference type="Rhea" id="RHEA:25426"/>
    </physiologicalReaction>
</comment>
<comment type="similarity">
    <text evidence="4 15">Belongs to the purine/pyrimidine phosphoribosyltransferase family.</text>
</comment>
<dbReference type="SUPFAM" id="SSF53271">
    <property type="entry name" value="PRTase-like"/>
    <property type="match status" value="1"/>
</dbReference>
<dbReference type="EC" id="2.4.2.8" evidence="5 15"/>
<dbReference type="Gene3D" id="3.40.50.2020">
    <property type="match status" value="1"/>
</dbReference>
<keyword evidence="8 15" id="KW-0808">Transferase</keyword>
<comment type="pathway">
    <text evidence="3 15">Purine metabolism; IMP biosynthesis via salvage pathway; IMP from hypoxanthine: step 1/1.</text>
</comment>
<dbReference type="GO" id="GO:0005829">
    <property type="term" value="C:cytosol"/>
    <property type="evidence" value="ECO:0007669"/>
    <property type="project" value="TreeGrafter"/>
</dbReference>
<dbReference type="UniPathway" id="UPA00591">
    <property type="reaction ID" value="UER00648"/>
</dbReference>
<dbReference type="OrthoDB" id="9802824at2"/>
<keyword evidence="6 15" id="KW-0963">Cytoplasm</keyword>
<dbReference type="InterPro" id="IPR000836">
    <property type="entry name" value="PRTase_dom"/>
</dbReference>
<dbReference type="InterPro" id="IPR050408">
    <property type="entry name" value="HGPRT"/>
</dbReference>
<dbReference type="InterPro" id="IPR005904">
    <property type="entry name" value="Hxn_phspho_trans"/>
</dbReference>
<organism evidence="17 18">
    <name type="scientific">Desulfoplanes formicivorans</name>
    <dbReference type="NCBI Taxonomy" id="1592317"/>
    <lineage>
        <taxon>Bacteria</taxon>
        <taxon>Pseudomonadati</taxon>
        <taxon>Thermodesulfobacteriota</taxon>
        <taxon>Desulfovibrionia</taxon>
        <taxon>Desulfovibrionales</taxon>
        <taxon>Desulfoplanaceae</taxon>
        <taxon>Desulfoplanes</taxon>
    </lineage>
</organism>
<evidence type="ECO:0000256" key="14">
    <source>
        <dbReference type="ARBA" id="ARBA00049402"/>
    </source>
</evidence>
<reference evidence="18" key="1">
    <citation type="submission" date="2016-06" db="EMBL/GenBank/DDBJ databases">
        <title>Draft genome sequence of Desulfoplanes formicivorans strain Pf12B.</title>
        <authorList>
            <person name="Watanabe M."/>
            <person name="Kojima H."/>
            <person name="Fukui M."/>
        </authorList>
    </citation>
    <scope>NUCLEOTIDE SEQUENCE [LARGE SCALE GENOMIC DNA]</scope>
    <source>
        <strain evidence="18">Pf12B</strain>
    </source>
</reference>
<comment type="catalytic activity">
    <reaction evidence="14">
        <text>IMP + diphosphate = hypoxanthine + 5-phospho-alpha-D-ribose 1-diphosphate</text>
        <dbReference type="Rhea" id="RHEA:17973"/>
        <dbReference type="ChEBI" id="CHEBI:17368"/>
        <dbReference type="ChEBI" id="CHEBI:33019"/>
        <dbReference type="ChEBI" id="CHEBI:58017"/>
        <dbReference type="ChEBI" id="CHEBI:58053"/>
        <dbReference type="EC" id="2.4.2.8"/>
    </reaction>
    <physiologicalReaction direction="right-to-left" evidence="14">
        <dbReference type="Rhea" id="RHEA:17975"/>
    </physiologicalReaction>
</comment>
<evidence type="ECO:0000256" key="2">
    <source>
        <dbReference type="ARBA" id="ARBA00004496"/>
    </source>
</evidence>
<dbReference type="RefSeq" id="WP_069857713.1">
    <property type="nucleotide sequence ID" value="NZ_BDFE01000009.1"/>
</dbReference>
<evidence type="ECO:0000313" key="17">
    <source>
        <dbReference type="EMBL" id="GAU08238.1"/>
    </source>
</evidence>
<dbReference type="GO" id="GO:0006178">
    <property type="term" value="P:guanine salvage"/>
    <property type="evidence" value="ECO:0007669"/>
    <property type="project" value="TreeGrafter"/>
</dbReference>
<evidence type="ECO:0000256" key="11">
    <source>
        <dbReference type="ARBA" id="ARBA00022741"/>
    </source>
</evidence>
<keyword evidence="10 15" id="KW-0660">Purine salvage</keyword>
<evidence type="ECO:0000259" key="16">
    <source>
        <dbReference type="Pfam" id="PF00156"/>
    </source>
</evidence>
<dbReference type="CDD" id="cd06223">
    <property type="entry name" value="PRTases_typeI"/>
    <property type="match status" value="1"/>
</dbReference>
<keyword evidence="7 15" id="KW-0328">Glycosyltransferase</keyword>
<evidence type="ECO:0000256" key="4">
    <source>
        <dbReference type="ARBA" id="ARBA00008391"/>
    </source>
</evidence>
<accession>A0A194AFX9</accession>
<dbReference type="GO" id="GO:0004422">
    <property type="term" value="F:hypoxanthine phosphoribosyltransferase activity"/>
    <property type="evidence" value="ECO:0007669"/>
    <property type="project" value="InterPro"/>
</dbReference>
<evidence type="ECO:0000256" key="9">
    <source>
        <dbReference type="ARBA" id="ARBA00022723"/>
    </source>
</evidence>